<dbReference type="Gene3D" id="2.60.450.10">
    <property type="entry name" value="Lipopolysaccharide (LPS) transport protein A like domain"/>
    <property type="match status" value="1"/>
</dbReference>
<gene>
    <name evidence="7" type="ORF">SPACI_042970</name>
</gene>
<evidence type="ECO:0000256" key="6">
    <source>
        <dbReference type="SAM" id="Phobius"/>
    </source>
</evidence>
<keyword evidence="2" id="KW-0997">Cell inner membrane</keyword>
<evidence type="ECO:0000256" key="3">
    <source>
        <dbReference type="ARBA" id="ARBA00022692"/>
    </source>
</evidence>
<dbReference type="EMBL" id="CP155571">
    <property type="protein sequence ID" value="XFO74188.1"/>
    <property type="molecule type" value="Genomic_DNA"/>
</dbReference>
<evidence type="ECO:0000313" key="8">
    <source>
        <dbReference type="Proteomes" id="UP000216052"/>
    </source>
</evidence>
<sequence>MNKTAYLSLVCAALLIAGGLYYFLREEPSLPDSTPIVEQNPAQPASNLTFAGSSIIEEKNGKKVWEINAETIEADTSGKLVYLTNLTGIFYQENGGKLELVAQKGVLDTKTHDITLQGDIKATSSEGAVFTAPEGRYSEQTKHFTGTGGITLTRGDTVITGDTIDADTETERVKVQGNARVVTGGKNP</sequence>
<dbReference type="InterPro" id="IPR026265">
    <property type="entry name" value="LptC"/>
</dbReference>
<dbReference type="Proteomes" id="UP000216052">
    <property type="component" value="Chromosome"/>
</dbReference>
<evidence type="ECO:0008006" key="9">
    <source>
        <dbReference type="Google" id="ProtNLM"/>
    </source>
</evidence>
<organism evidence="7 8">
    <name type="scientific">Sporomusa acidovorans (strain ATCC 49682 / DSM 3132 / Mol)</name>
    <dbReference type="NCBI Taxonomy" id="1123286"/>
    <lineage>
        <taxon>Bacteria</taxon>
        <taxon>Bacillati</taxon>
        <taxon>Bacillota</taxon>
        <taxon>Negativicutes</taxon>
        <taxon>Selenomonadales</taxon>
        <taxon>Sporomusaceae</taxon>
        <taxon>Sporomusa</taxon>
    </lineage>
</organism>
<dbReference type="InterPro" id="IPR010664">
    <property type="entry name" value="LipoPS_assembly_LptC-rel"/>
</dbReference>
<evidence type="ECO:0000256" key="2">
    <source>
        <dbReference type="ARBA" id="ARBA00022519"/>
    </source>
</evidence>
<keyword evidence="4 6" id="KW-1133">Transmembrane helix</keyword>
<evidence type="ECO:0000256" key="4">
    <source>
        <dbReference type="ARBA" id="ARBA00022989"/>
    </source>
</evidence>
<accession>A0ABZ3J806</accession>
<name>A0ABZ3J806_SPOA4</name>
<keyword evidence="1" id="KW-1003">Cell membrane</keyword>
<dbReference type="RefSeq" id="WP_093793125.1">
    <property type="nucleotide sequence ID" value="NZ_CP155571.1"/>
</dbReference>
<dbReference type="PANTHER" id="PTHR37481:SF1">
    <property type="entry name" value="LIPOPOLYSACCHARIDE EXPORT SYSTEM PROTEIN LPTC"/>
    <property type="match status" value="1"/>
</dbReference>
<evidence type="ECO:0000256" key="1">
    <source>
        <dbReference type="ARBA" id="ARBA00022475"/>
    </source>
</evidence>
<dbReference type="Pfam" id="PF06835">
    <property type="entry name" value="LptC"/>
    <property type="match status" value="1"/>
</dbReference>
<dbReference type="NCBIfam" id="TIGR04409">
    <property type="entry name" value="LptC_YrbK"/>
    <property type="match status" value="1"/>
</dbReference>
<protein>
    <recommendedName>
        <fullName evidence="9">Lipopolysaccharide-assembly, LptC-related</fullName>
    </recommendedName>
</protein>
<proteinExistence type="predicted"/>
<keyword evidence="5 6" id="KW-0472">Membrane</keyword>
<keyword evidence="3 6" id="KW-0812">Transmembrane</keyword>
<feature type="transmembrane region" description="Helical" evidence="6">
    <location>
        <begin position="6"/>
        <end position="24"/>
    </location>
</feature>
<dbReference type="PANTHER" id="PTHR37481">
    <property type="entry name" value="LIPOPOLYSACCHARIDE EXPORT SYSTEM PROTEIN LPTC"/>
    <property type="match status" value="1"/>
</dbReference>
<evidence type="ECO:0000256" key="5">
    <source>
        <dbReference type="ARBA" id="ARBA00023136"/>
    </source>
</evidence>
<reference evidence="7" key="1">
    <citation type="submission" date="2024-05" db="EMBL/GenBank/DDBJ databases">
        <title>Isolation and characterization of Sporomusa carbonis sp. nov., a carboxydotrophic hydrogenogen in the genus of Sporomusa isolated from a charcoal burning pile.</title>
        <authorList>
            <person name="Boeer T."/>
            <person name="Rosenbaum F."/>
            <person name="Eysell L."/>
            <person name="Mueller V."/>
            <person name="Daniel R."/>
            <person name="Poehlein A."/>
        </authorList>
    </citation>
    <scope>NUCLEOTIDE SEQUENCE [LARGE SCALE GENOMIC DNA]</scope>
    <source>
        <strain evidence="7">DSM 3132</strain>
    </source>
</reference>
<dbReference type="InterPro" id="IPR052363">
    <property type="entry name" value="LPS_export_LptC"/>
</dbReference>
<evidence type="ECO:0000313" key="7">
    <source>
        <dbReference type="EMBL" id="XFO74188.1"/>
    </source>
</evidence>
<keyword evidence="8" id="KW-1185">Reference proteome</keyword>